<dbReference type="EMBL" id="PDLN01000014">
    <property type="protein sequence ID" value="RDW66682.1"/>
    <property type="molecule type" value="Genomic_DNA"/>
</dbReference>
<dbReference type="PANTHER" id="PTHR37540">
    <property type="entry name" value="TRANSCRIPTION FACTOR (ACR-2), PUTATIVE-RELATED-RELATED"/>
    <property type="match status" value="1"/>
</dbReference>
<evidence type="ECO:0008006" key="4">
    <source>
        <dbReference type="Google" id="ProtNLM"/>
    </source>
</evidence>
<gene>
    <name evidence="2" type="ORF">BP5796_09431</name>
</gene>
<feature type="compositionally biased region" description="Basic residues" evidence="1">
    <location>
        <begin position="42"/>
        <end position="56"/>
    </location>
</feature>
<proteinExistence type="predicted"/>
<accession>A0A3D8QY04</accession>
<dbReference type="AlphaFoldDB" id="A0A3D8QY04"/>
<comment type="caution">
    <text evidence="2">The sequence shown here is derived from an EMBL/GenBank/DDBJ whole genome shotgun (WGS) entry which is preliminary data.</text>
</comment>
<dbReference type="Proteomes" id="UP000256328">
    <property type="component" value="Unassembled WGS sequence"/>
</dbReference>
<protein>
    <recommendedName>
        <fullName evidence="4">Transcription factor domain-containing protein</fullName>
    </recommendedName>
</protein>
<dbReference type="Pfam" id="PF11951">
    <property type="entry name" value="Fungal_trans_2"/>
    <property type="match status" value="1"/>
</dbReference>
<dbReference type="InterPro" id="IPR021858">
    <property type="entry name" value="Fun_TF"/>
</dbReference>
<keyword evidence="3" id="KW-1185">Reference proteome</keyword>
<name>A0A3D8QY04_9HELO</name>
<organism evidence="2 3">
    <name type="scientific">Coleophoma crateriformis</name>
    <dbReference type="NCBI Taxonomy" id="565419"/>
    <lineage>
        <taxon>Eukaryota</taxon>
        <taxon>Fungi</taxon>
        <taxon>Dikarya</taxon>
        <taxon>Ascomycota</taxon>
        <taxon>Pezizomycotina</taxon>
        <taxon>Leotiomycetes</taxon>
        <taxon>Helotiales</taxon>
        <taxon>Dermateaceae</taxon>
        <taxon>Coleophoma</taxon>
    </lineage>
</organism>
<dbReference type="PANTHER" id="PTHR37540:SF5">
    <property type="entry name" value="TRANSCRIPTION FACTOR DOMAIN-CONTAINING PROTEIN"/>
    <property type="match status" value="1"/>
</dbReference>
<evidence type="ECO:0000313" key="3">
    <source>
        <dbReference type="Proteomes" id="UP000256328"/>
    </source>
</evidence>
<dbReference type="OrthoDB" id="4158087at2759"/>
<sequence>MEDDNPKTTEQKTDRMGTTFTFVAEKNQRQIRSHAMRESWKQRHRKCGTTSQRRKAPTIAPKPDAGAVMDLVDSDDIDVAPVGKLTVDQTPEQDQQPSWRVVERPAPPEYIAMYEQPLGGTLDPFNITQLPRLDQILLYHWVNDYAPRAFGRPTDPTFNPMRDLYVPVDLSHKASVHAVLAHSAAHVAYLRHQRMSPQALVHKMAAISMVNEYIGDPVKSISDQCFSAVLRLLTFERYWGTEATWKLHRKGLAQMVKKRGGLPSFPENWRLEMKIQLVSLLPPPQWNDPAFALSDQVEDFERPHSDFVNFFVDIQTNTTSIRHSYPAIARATIWLQSSPLGVNGFDRLMCLFYIAIVLKDSKRTRFDLSWLNDSLQMTEDVWTSSIEGMRWLLLQGMGRGPEGLSTIERTLKLEQVVRMMKENSWSRMESQLLKMILGGSPENSSGAFDDQLNS</sequence>
<reference evidence="2 3" key="1">
    <citation type="journal article" date="2018" name="IMA Fungus">
        <title>IMA Genome-F 9: Draft genome sequence of Annulohypoxylon stygium, Aspergillus mulundensis, Berkeleyomyces basicola (syn. Thielaviopsis basicola), Ceratocystis smalleyi, two Cercospora beticola strains, Coleophoma cylindrospora, Fusarium fracticaudum, Phialophora cf. hyalina, and Morchella septimelata.</title>
        <authorList>
            <person name="Wingfield B.D."/>
            <person name="Bills G.F."/>
            <person name="Dong Y."/>
            <person name="Huang W."/>
            <person name="Nel W.J."/>
            <person name="Swalarsk-Parry B.S."/>
            <person name="Vaghefi N."/>
            <person name="Wilken P.M."/>
            <person name="An Z."/>
            <person name="de Beer Z.W."/>
            <person name="De Vos L."/>
            <person name="Chen L."/>
            <person name="Duong T.A."/>
            <person name="Gao Y."/>
            <person name="Hammerbacher A."/>
            <person name="Kikkert J.R."/>
            <person name="Li Y."/>
            <person name="Li H."/>
            <person name="Li K."/>
            <person name="Li Q."/>
            <person name="Liu X."/>
            <person name="Ma X."/>
            <person name="Naidoo K."/>
            <person name="Pethybridge S.J."/>
            <person name="Sun J."/>
            <person name="Steenkamp E.T."/>
            <person name="van der Nest M.A."/>
            <person name="van Wyk S."/>
            <person name="Wingfield M.J."/>
            <person name="Xiong C."/>
            <person name="Yue Q."/>
            <person name="Zhang X."/>
        </authorList>
    </citation>
    <scope>NUCLEOTIDE SEQUENCE [LARGE SCALE GENOMIC DNA]</scope>
    <source>
        <strain evidence="2 3">BP5796</strain>
    </source>
</reference>
<evidence type="ECO:0000256" key="1">
    <source>
        <dbReference type="SAM" id="MobiDB-lite"/>
    </source>
</evidence>
<feature type="region of interest" description="Disordered" evidence="1">
    <location>
        <begin position="28"/>
        <end position="65"/>
    </location>
</feature>
<evidence type="ECO:0000313" key="2">
    <source>
        <dbReference type="EMBL" id="RDW66682.1"/>
    </source>
</evidence>